<dbReference type="InterPro" id="IPR059153">
    <property type="entry name" value="NSD_PHD-1st"/>
</dbReference>
<evidence type="ECO:0000313" key="9">
    <source>
        <dbReference type="Proteomes" id="UP000489600"/>
    </source>
</evidence>
<dbReference type="InterPro" id="IPR019787">
    <property type="entry name" value="Znf_PHD-finger"/>
</dbReference>
<dbReference type="SUPFAM" id="SSF57903">
    <property type="entry name" value="FYVE/PHD zinc finger"/>
    <property type="match status" value="2"/>
</dbReference>
<dbReference type="InterPro" id="IPR001965">
    <property type="entry name" value="Znf_PHD"/>
</dbReference>
<keyword evidence="5" id="KW-0539">Nucleus</keyword>
<dbReference type="Proteomes" id="UP000489600">
    <property type="component" value="Unassembled WGS sequence"/>
</dbReference>
<dbReference type="SMART" id="SM00249">
    <property type="entry name" value="PHD"/>
    <property type="match status" value="2"/>
</dbReference>
<dbReference type="PANTHER" id="PTHR47025:SF28">
    <property type="entry name" value="ACYL-COA N-ACYLTRANSFERASE WITH RING_FYVE_PHD-TYPE ZINC FINGER DOMAIN-CONTAINING PROTEIN"/>
    <property type="match status" value="1"/>
</dbReference>
<evidence type="ECO:0000259" key="7">
    <source>
        <dbReference type="PROSITE" id="PS50016"/>
    </source>
</evidence>
<dbReference type="GO" id="GO:0008270">
    <property type="term" value="F:zinc ion binding"/>
    <property type="evidence" value="ECO:0007669"/>
    <property type="project" value="UniProtKB-KW"/>
</dbReference>
<dbReference type="Pfam" id="PF23209">
    <property type="entry name" value="IDM1_C"/>
    <property type="match status" value="1"/>
</dbReference>
<dbReference type="CDD" id="cd15539">
    <property type="entry name" value="PHD1_AIRE"/>
    <property type="match status" value="1"/>
</dbReference>
<dbReference type="EMBL" id="CABITT030000004">
    <property type="protein sequence ID" value="VVB02374.1"/>
    <property type="molecule type" value="Genomic_DNA"/>
</dbReference>
<gene>
    <name evidence="8" type="ORF">ANE_LOCUS12818</name>
</gene>
<reference evidence="8" key="1">
    <citation type="submission" date="2019-07" db="EMBL/GenBank/DDBJ databases">
        <authorList>
            <person name="Dittberner H."/>
        </authorList>
    </citation>
    <scope>NUCLEOTIDE SEQUENCE [LARGE SCALE GENOMIC DNA]</scope>
</reference>
<dbReference type="GO" id="GO:0005634">
    <property type="term" value="C:nucleus"/>
    <property type="evidence" value="ECO:0007669"/>
    <property type="project" value="UniProtKB-SubCell"/>
</dbReference>
<dbReference type="InterPro" id="IPR013083">
    <property type="entry name" value="Znf_RING/FYVE/PHD"/>
</dbReference>
<keyword evidence="9" id="KW-1185">Reference proteome</keyword>
<dbReference type="GO" id="GO:0045944">
    <property type="term" value="P:positive regulation of transcription by RNA polymerase II"/>
    <property type="evidence" value="ECO:0007669"/>
    <property type="project" value="TreeGrafter"/>
</dbReference>
<name>A0A565BNC8_9BRAS</name>
<dbReference type="GO" id="GO:0000977">
    <property type="term" value="F:RNA polymerase II transcription regulatory region sequence-specific DNA binding"/>
    <property type="evidence" value="ECO:0007669"/>
    <property type="project" value="TreeGrafter"/>
</dbReference>
<dbReference type="PROSITE" id="PS01359">
    <property type="entry name" value="ZF_PHD_1"/>
    <property type="match status" value="1"/>
</dbReference>
<evidence type="ECO:0000256" key="2">
    <source>
        <dbReference type="ARBA" id="ARBA00022723"/>
    </source>
</evidence>
<evidence type="ECO:0000256" key="5">
    <source>
        <dbReference type="ARBA" id="ARBA00023242"/>
    </source>
</evidence>
<evidence type="ECO:0000256" key="1">
    <source>
        <dbReference type="ARBA" id="ARBA00004123"/>
    </source>
</evidence>
<proteinExistence type="predicted"/>
<keyword evidence="4" id="KW-0862">Zinc</keyword>
<keyword evidence="2" id="KW-0479">Metal-binding</keyword>
<sequence>MKEEFVSGLIGGGQLCGGEISSVWQSPVKRMALDGGACGEGGDRSRTSCKRIKTTQVNGFIVYTRTRRTKFTKLNEEDGNTGFSENIRMSDRVYESKPTIGVTVPAGDMCHRDSIAETSISGSSCINNAPVESPVGKIPMEERLVTGSLAEIMATEKFKERDTETDSSSLVDVVIEDIQFVEMLHEAIPVEVLSEGSLDFEVGRVGNKTTRKPCCASEENRHGSLKRTMQIYKSVLRVKKVNNLVPDDVEVLAEQSDSVSLVDKSNLLRKRPSTVRDLFETGILDGVPVVYMGTIKSQVFGLRGIIKDGGILCSCSFCDWAKVITTSKFEIHACKQYRRASQYICFENGKSLLDVLKICRNAPLHSLEATILDAVDSNSKEKRYTCKRCKCMFPISSLGHRGFLCLSCSEVQNYQASPAARRTPTSAPAGITSPVKSTLKIKKKALRQALVGKALSASSNISSQNKCRSKFKKMFSQHSVTPKALKSVSLSASSKKRTYRISRKDQLHKLVFENGGLPDGTELGYYARGKKLVGGYKMGAGIYCYCCKNEVSPSLFEAHAGWASRRKPYFYIYTSNGVSLHEWAMTFSQGRKYSANENDNLCVICADGGNLMLCDSCPRAFHIECVSLPSIPRGNWHCKYCEKKAKSETVGEYDVNSSAAVQLQLEGVDHADQLAGRCIRVVKNMEAETNGCVLCSGSDFCRSGFGPRTIIICDQCEKEYHIGCLSSHNIVDLKELPKGNWFCSMDCTRINSTLQKLLLGGAEKLSDSSLEILQMKQERTDIDPVSHLDIRWRLISGKVTSPESRLLLSQALAIFHDCFDPIVDPVSGSNLIPRMVYGKNMQGQDYGGICCAVLTVNATVVSAGLLRVFGREFAEFPLVATRVCSREKGYFQLLFSCVEKLLSFLNVESIVVPAAEEAEPLWMNKFGFRKLAPEQLGKYIKTCYQMVRFKGASMLQKPVQSHQIVDSRIETGVTLEEIF</sequence>
<dbReference type="PROSITE" id="PS50016">
    <property type="entry name" value="ZF_PHD_2"/>
    <property type="match status" value="1"/>
</dbReference>
<dbReference type="Pfam" id="PF16135">
    <property type="entry name" value="TDBD"/>
    <property type="match status" value="2"/>
</dbReference>
<dbReference type="InterPro" id="IPR032308">
    <property type="entry name" value="TDBD"/>
</dbReference>
<dbReference type="FunFam" id="3.30.40.10:FF:000506">
    <property type="entry name" value="Acyl-CoA N-acyltransferase with RING/FYVE/PHD-type zinc finger domain"/>
    <property type="match status" value="1"/>
</dbReference>
<dbReference type="GO" id="GO:0003682">
    <property type="term" value="F:chromatin binding"/>
    <property type="evidence" value="ECO:0007669"/>
    <property type="project" value="TreeGrafter"/>
</dbReference>
<evidence type="ECO:0000256" key="3">
    <source>
        <dbReference type="ARBA" id="ARBA00022771"/>
    </source>
</evidence>
<dbReference type="AlphaFoldDB" id="A0A565BNC8"/>
<dbReference type="Gene3D" id="3.30.40.10">
    <property type="entry name" value="Zinc/RING finger domain, C3HC4 (zinc finger)"/>
    <property type="match status" value="2"/>
</dbReference>
<dbReference type="OrthoDB" id="1903104at2759"/>
<dbReference type="PANTHER" id="PTHR47025">
    <property type="entry name" value="AUTOIMMUNE REGULATOR"/>
    <property type="match status" value="1"/>
</dbReference>
<organism evidence="8 9">
    <name type="scientific">Arabis nemorensis</name>
    <dbReference type="NCBI Taxonomy" id="586526"/>
    <lineage>
        <taxon>Eukaryota</taxon>
        <taxon>Viridiplantae</taxon>
        <taxon>Streptophyta</taxon>
        <taxon>Embryophyta</taxon>
        <taxon>Tracheophyta</taxon>
        <taxon>Spermatophyta</taxon>
        <taxon>Magnoliopsida</taxon>
        <taxon>eudicotyledons</taxon>
        <taxon>Gunneridae</taxon>
        <taxon>Pentapetalae</taxon>
        <taxon>rosids</taxon>
        <taxon>malvids</taxon>
        <taxon>Brassicales</taxon>
        <taxon>Brassicaceae</taxon>
        <taxon>Arabideae</taxon>
        <taxon>Arabis</taxon>
    </lineage>
</organism>
<accession>A0A565BNC8</accession>
<dbReference type="Pfam" id="PF23011">
    <property type="entry name" value="PHD-1st_NSD"/>
    <property type="match status" value="1"/>
</dbReference>
<dbReference type="GO" id="GO:0042393">
    <property type="term" value="F:histone binding"/>
    <property type="evidence" value="ECO:0007669"/>
    <property type="project" value="TreeGrafter"/>
</dbReference>
<comment type="caution">
    <text evidence="8">The sequence shown here is derived from an EMBL/GenBank/DDBJ whole genome shotgun (WGS) entry which is preliminary data.</text>
</comment>
<evidence type="ECO:0000256" key="4">
    <source>
        <dbReference type="ARBA" id="ARBA00022833"/>
    </source>
</evidence>
<dbReference type="InterPro" id="IPR011011">
    <property type="entry name" value="Znf_FYVE_PHD"/>
</dbReference>
<dbReference type="InterPro" id="IPR019786">
    <property type="entry name" value="Zinc_finger_PHD-type_CS"/>
</dbReference>
<protein>
    <recommendedName>
        <fullName evidence="7">PHD-type domain-containing protein</fullName>
    </recommendedName>
</protein>
<feature type="domain" description="PHD-type" evidence="7">
    <location>
        <begin position="599"/>
        <end position="644"/>
    </location>
</feature>
<comment type="subcellular location">
    <subcellularLocation>
        <location evidence="1">Nucleus</location>
    </subcellularLocation>
</comment>
<evidence type="ECO:0000256" key="6">
    <source>
        <dbReference type="PROSITE-ProRule" id="PRU00146"/>
    </source>
</evidence>
<keyword evidence="3 6" id="KW-0863">Zinc-finger</keyword>
<evidence type="ECO:0000313" key="8">
    <source>
        <dbReference type="EMBL" id="VVB02374.1"/>
    </source>
</evidence>
<dbReference type="InterPro" id="IPR056511">
    <property type="entry name" value="IDM1_C"/>
</dbReference>